<dbReference type="InterPro" id="IPR002925">
    <property type="entry name" value="Dienelactn_hydro"/>
</dbReference>
<keyword evidence="3" id="KW-1185">Reference proteome</keyword>
<dbReference type="SUPFAM" id="SSF53474">
    <property type="entry name" value="alpha/beta-Hydrolases"/>
    <property type="match status" value="1"/>
</dbReference>
<dbReference type="PANTHER" id="PTHR46623:SF6">
    <property type="entry name" value="ALPHA_BETA-HYDROLASES SUPERFAMILY PROTEIN"/>
    <property type="match status" value="1"/>
</dbReference>
<evidence type="ECO:0000259" key="1">
    <source>
        <dbReference type="Pfam" id="PF01738"/>
    </source>
</evidence>
<reference evidence="2 3" key="1">
    <citation type="submission" date="2017-05" db="EMBL/GenBank/DDBJ databases">
        <title>Isolation of Rhodococcus sp. S2-17 biodegrading of BP-3.</title>
        <authorList>
            <person name="Lee Y."/>
            <person name="Kim K.H."/>
            <person name="Chun B.H."/>
            <person name="Jung H.S."/>
            <person name="Jeon C.O."/>
        </authorList>
    </citation>
    <scope>NUCLEOTIDE SEQUENCE [LARGE SCALE GENOMIC DNA]</scope>
    <source>
        <strain evidence="2 3">S2-17</strain>
    </source>
</reference>
<dbReference type="InterPro" id="IPR051049">
    <property type="entry name" value="Dienelactone_hydrolase-like"/>
</dbReference>
<evidence type="ECO:0000313" key="3">
    <source>
        <dbReference type="Proteomes" id="UP000245711"/>
    </source>
</evidence>
<gene>
    <name evidence="2" type="ORF">CBI38_02570</name>
</gene>
<accession>A0A2S2BPV7</accession>
<dbReference type="GO" id="GO:0016787">
    <property type="term" value="F:hydrolase activity"/>
    <property type="evidence" value="ECO:0007669"/>
    <property type="project" value="InterPro"/>
</dbReference>
<sequence>MSGIFRDTAVLQTVGGAPADPQARVPLTVAEPDGPARGAIVVLHESRVFSEPLLDLMRSLAEEGWVAAAPHLFHGRPAHSATEVFGESLFADFDATVHWLTSRGVLSDCVGVLGFDDAGTAALLVATNRPIGAAVSVSARGIVEPLSDDAPALIDAAPLLQAPWLGLYGEDDPSTPPEHVEQLRDATGKASVAALVVSYAGLAHRADEPPQVPDGQDDAPGVENIVDAQRRIFDWFDSNLR</sequence>
<dbReference type="OrthoDB" id="188362at2"/>
<evidence type="ECO:0000313" key="2">
    <source>
        <dbReference type="EMBL" id="AWK70619.1"/>
    </source>
</evidence>
<dbReference type="AlphaFoldDB" id="A0A2S2BPV7"/>
<dbReference type="Pfam" id="PF01738">
    <property type="entry name" value="DLH"/>
    <property type="match status" value="1"/>
</dbReference>
<dbReference type="PANTHER" id="PTHR46623">
    <property type="entry name" value="CARBOXYMETHYLENEBUTENOLIDASE-RELATED"/>
    <property type="match status" value="1"/>
</dbReference>
<dbReference type="EMBL" id="CP021354">
    <property type="protein sequence ID" value="AWK70619.1"/>
    <property type="molecule type" value="Genomic_DNA"/>
</dbReference>
<protein>
    <submittedName>
        <fullName evidence="2">Carboxymethylenebutenolidase</fullName>
    </submittedName>
</protein>
<dbReference type="KEGG" id="roz:CBI38_02570"/>
<name>A0A2S2BPV7_9NOCA</name>
<proteinExistence type="predicted"/>
<feature type="domain" description="Dienelactone hydrolase" evidence="1">
    <location>
        <begin position="29"/>
        <end position="205"/>
    </location>
</feature>
<organism evidence="2 3">
    <name type="scientific">Rhodococcus oxybenzonivorans</name>
    <dbReference type="NCBI Taxonomy" id="1990687"/>
    <lineage>
        <taxon>Bacteria</taxon>
        <taxon>Bacillati</taxon>
        <taxon>Actinomycetota</taxon>
        <taxon>Actinomycetes</taxon>
        <taxon>Mycobacteriales</taxon>
        <taxon>Nocardiaceae</taxon>
        <taxon>Rhodococcus</taxon>
    </lineage>
</organism>
<dbReference type="Gene3D" id="3.40.50.1820">
    <property type="entry name" value="alpha/beta hydrolase"/>
    <property type="match status" value="1"/>
</dbReference>
<dbReference type="Proteomes" id="UP000245711">
    <property type="component" value="Chromosome"/>
</dbReference>
<dbReference type="InterPro" id="IPR029058">
    <property type="entry name" value="AB_hydrolase_fold"/>
</dbReference>
<dbReference type="RefSeq" id="WP_109326140.1">
    <property type="nucleotide sequence ID" value="NZ_CP021354.1"/>
</dbReference>